<dbReference type="Proteomes" id="UP000029227">
    <property type="component" value="Unassembled WGS sequence"/>
</dbReference>
<evidence type="ECO:0000313" key="2">
    <source>
        <dbReference type="Proteomes" id="UP000029227"/>
    </source>
</evidence>
<name>A0A090QG86_9GAMM</name>
<protein>
    <submittedName>
        <fullName evidence="1">Uncharacterized protein</fullName>
    </submittedName>
</protein>
<proteinExistence type="predicted"/>
<organism evidence="1 2">
    <name type="scientific">Photobacterium aphoticum</name>
    <dbReference type="NCBI Taxonomy" id="754436"/>
    <lineage>
        <taxon>Bacteria</taxon>
        <taxon>Pseudomonadati</taxon>
        <taxon>Pseudomonadota</taxon>
        <taxon>Gammaproteobacteria</taxon>
        <taxon>Vibrionales</taxon>
        <taxon>Vibrionaceae</taxon>
        <taxon>Photobacterium</taxon>
    </lineage>
</organism>
<gene>
    <name evidence="1" type="ORF">JCM19237_5043</name>
</gene>
<dbReference type="EMBL" id="BBMN01000001">
    <property type="protein sequence ID" value="GAL02150.1"/>
    <property type="molecule type" value="Genomic_DNA"/>
</dbReference>
<sequence length="39" mass="4661">MQKDEKKTKNFSIFIEIFITDVYSRAILLQIPKKTVNKM</sequence>
<accession>A0A090QG86</accession>
<dbReference type="AlphaFoldDB" id="A0A090QG86"/>
<evidence type="ECO:0000313" key="1">
    <source>
        <dbReference type="EMBL" id="GAL02150.1"/>
    </source>
</evidence>
<comment type="caution">
    <text evidence="1">The sequence shown here is derived from an EMBL/GenBank/DDBJ whole genome shotgun (WGS) entry which is preliminary data.</text>
</comment>
<reference evidence="1 2" key="1">
    <citation type="journal article" date="2014" name="Genome Announc.">
        <title>Draft Genome Sequences of Two Vibrionaceae Species, Vibrio ponticus C121 and Photobacterium aphoticum C119, Isolated as Coral Reef Microbiota.</title>
        <authorList>
            <person name="Al-saari N."/>
            <person name="Meirelles P.M."/>
            <person name="Mino S."/>
            <person name="Suda W."/>
            <person name="Oshima K."/>
            <person name="Hattori M."/>
            <person name="Ohkuma M."/>
            <person name="Thompson F.L."/>
            <person name="Gomez-Gil B."/>
            <person name="Sawabe T."/>
            <person name="Sawabe T."/>
        </authorList>
    </citation>
    <scope>NUCLEOTIDE SEQUENCE [LARGE SCALE GENOMIC DNA]</scope>
    <source>
        <strain evidence="1 2">JCM 19237</strain>
    </source>
</reference>